<evidence type="ECO:0000313" key="2">
    <source>
        <dbReference type="EMBL" id="MFD0765819.1"/>
    </source>
</evidence>
<organism evidence="2 3">
    <name type="scientific">Mucilaginibacter lutimaris</name>
    <dbReference type="NCBI Taxonomy" id="931629"/>
    <lineage>
        <taxon>Bacteria</taxon>
        <taxon>Pseudomonadati</taxon>
        <taxon>Bacteroidota</taxon>
        <taxon>Sphingobacteriia</taxon>
        <taxon>Sphingobacteriales</taxon>
        <taxon>Sphingobacteriaceae</taxon>
        <taxon>Mucilaginibacter</taxon>
    </lineage>
</organism>
<dbReference type="EMBL" id="JBHTIA010000009">
    <property type="protein sequence ID" value="MFD0765819.1"/>
    <property type="molecule type" value="Genomic_DNA"/>
</dbReference>
<evidence type="ECO:0000256" key="1">
    <source>
        <dbReference type="SAM" id="Phobius"/>
    </source>
</evidence>
<evidence type="ECO:0000313" key="3">
    <source>
        <dbReference type="Proteomes" id="UP001597073"/>
    </source>
</evidence>
<keyword evidence="1" id="KW-1133">Transmembrane helix</keyword>
<keyword evidence="1" id="KW-0472">Membrane</keyword>
<accession>A0ABW2ZI74</accession>
<reference evidence="3" key="1">
    <citation type="journal article" date="2019" name="Int. J. Syst. Evol. Microbiol.">
        <title>The Global Catalogue of Microorganisms (GCM) 10K type strain sequencing project: providing services to taxonomists for standard genome sequencing and annotation.</title>
        <authorList>
            <consortium name="The Broad Institute Genomics Platform"/>
            <consortium name="The Broad Institute Genome Sequencing Center for Infectious Disease"/>
            <person name="Wu L."/>
            <person name="Ma J."/>
        </authorList>
    </citation>
    <scope>NUCLEOTIDE SEQUENCE [LARGE SCALE GENOMIC DNA]</scope>
    <source>
        <strain evidence="3">CCUG 60742</strain>
    </source>
</reference>
<keyword evidence="1" id="KW-0812">Transmembrane</keyword>
<sequence length="153" mass="17938">MIDLEGIDWFVQKALIERDLPLMKVKYHEAKIKSIAFSVSLPGQSYIFVFLIVYFAEFRHGVQINQPYLYCRNDDIIRHIDNHINSKGQICYFFPGDLSYKSGLSCLYAIQAAIKWADCYNYWFKNQMGGWPCKEMPHGSYAPAYFNIQRPML</sequence>
<gene>
    <name evidence="2" type="ORF">ACFQZI_13230</name>
</gene>
<protein>
    <recommendedName>
        <fullName evidence="4">DUF4262 domain-containing protein</fullName>
    </recommendedName>
</protein>
<dbReference type="Proteomes" id="UP001597073">
    <property type="component" value="Unassembled WGS sequence"/>
</dbReference>
<evidence type="ECO:0008006" key="4">
    <source>
        <dbReference type="Google" id="ProtNLM"/>
    </source>
</evidence>
<feature type="transmembrane region" description="Helical" evidence="1">
    <location>
        <begin position="35"/>
        <end position="56"/>
    </location>
</feature>
<dbReference type="RefSeq" id="WP_377143167.1">
    <property type="nucleotide sequence ID" value="NZ_JBHTIA010000009.1"/>
</dbReference>
<proteinExistence type="predicted"/>
<keyword evidence="3" id="KW-1185">Reference proteome</keyword>
<name>A0ABW2ZI74_9SPHI</name>
<comment type="caution">
    <text evidence="2">The sequence shown here is derived from an EMBL/GenBank/DDBJ whole genome shotgun (WGS) entry which is preliminary data.</text>
</comment>